<accession>Q09946</accession>
<keyword evidence="6" id="KW-0862">Zinc</keyword>
<dbReference type="EMBL" id="BX284602">
    <property type="protein sequence ID" value="CCD69291.3"/>
    <property type="molecule type" value="Genomic_DNA"/>
</dbReference>
<dbReference type="InParanoid" id="Q09946"/>
<sequence length="694" mass="79372">MNPVDFIKKPKENIMSKDQSSMLFFKDPENKNKNHVSHVEIGVPDPIEELQKLQNRPEPCTVLAVITTLVILVLLIFALGALGLHDISAFKWEPKPQKALRIMLDLPCQTKECVKYSAELLELMDSSVNPCENFHHHVCNGFNPRKKDFERLMKLINIQEKPDHRKAVNVVRRMLSKCAMGKTEEIHQVGRLSSIILPGLPFPLLNNSWTKPSDPISTSNSSTTYSYPFLTKILAHIILHNPDDAGFVGIKPSSDSEFSLFVVKPFSPVLTNFKFRNMYDILKRNAPESSTNGMIDLEFDRQRQLNDVIKLQTKLEKIEFKADPEVVNLTEIQRQMPIIDWKRLIDSWIPNGYAHLKEKVYGFNTSYYEEINAIISSTPSETIYNFLFLRFSFKFLRTEVASDLEDTCLHQLSTTIPGKIVLYGSEEPEALNLLNGMLHTIKDQLKRSLATLKWMDSRGIEEAQKKFNKTKTVFGFTGEDLIDELVGKITPESNYISTLQNVLLWQTRNMFKSVAENNVTVFLNSEVFYSVEKNEITISRALLHYPFMSANLPNYTNFATIASKILPQMIHIFDERGRFYDSDGNHRNWWNTETERYFQIIVQCFDGMMQNVFGVSVSIGWNAYDSTKEPYATLPGIQQSSDEALFFYSMVKTMCTSDPDNVNEALASVPQFNSAFKCNNGTKMNPPTKCKLAS</sequence>
<gene>
    <name evidence="11 13" type="primary">nep-5</name>
    <name evidence="11" type="ORF">CELE_F12A10.4</name>
    <name evidence="13" type="ORF">F12A10.4</name>
</gene>
<evidence type="ECO:0000313" key="13">
    <source>
        <dbReference type="WormBase" id="F12A10.4"/>
    </source>
</evidence>
<dbReference type="Pfam" id="PF05649">
    <property type="entry name" value="Peptidase_M13_N"/>
    <property type="match status" value="1"/>
</dbReference>
<dbReference type="PROSITE" id="PS51885">
    <property type="entry name" value="NEPRILYSIN"/>
    <property type="match status" value="1"/>
</dbReference>
<keyword evidence="8" id="KW-0812">Transmembrane</keyword>
<dbReference type="PaxDb" id="6239-F12A10.4"/>
<dbReference type="InterPro" id="IPR008753">
    <property type="entry name" value="Peptidase_M13_N"/>
</dbReference>
<dbReference type="PANTHER" id="PTHR11733">
    <property type="entry name" value="ZINC METALLOPROTEASE FAMILY M13 NEPRILYSIN-RELATED"/>
    <property type="match status" value="1"/>
</dbReference>
<dbReference type="InterPro" id="IPR018497">
    <property type="entry name" value="Peptidase_M13_C"/>
</dbReference>
<dbReference type="STRING" id="6239.F12A10.4.1"/>
<dbReference type="GeneID" id="173933"/>
<dbReference type="Gene3D" id="3.40.390.10">
    <property type="entry name" value="Collagenase (Catalytic Domain)"/>
    <property type="match status" value="2"/>
</dbReference>
<comment type="cofactor">
    <cofactor evidence="1">
        <name>Zn(2+)</name>
        <dbReference type="ChEBI" id="CHEBI:29105"/>
    </cofactor>
</comment>
<feature type="domain" description="Peptidase M13 C-terminal" evidence="9">
    <location>
        <begin position="528"/>
        <end position="604"/>
    </location>
</feature>
<dbReference type="eggNOG" id="KOG3624">
    <property type="taxonomic scope" value="Eukaryota"/>
</dbReference>
<dbReference type="InterPro" id="IPR000718">
    <property type="entry name" value="Peptidase_M13"/>
</dbReference>
<dbReference type="GO" id="GO:0046872">
    <property type="term" value="F:metal ion binding"/>
    <property type="evidence" value="ECO:0007669"/>
    <property type="project" value="UniProtKB-KW"/>
</dbReference>
<dbReference type="CTD" id="173933"/>
<name>Q09946_CAEEL</name>
<evidence type="ECO:0000256" key="3">
    <source>
        <dbReference type="ARBA" id="ARBA00022670"/>
    </source>
</evidence>
<organism evidence="11 12">
    <name type="scientific">Caenorhabditis elegans</name>
    <dbReference type="NCBI Taxonomy" id="6239"/>
    <lineage>
        <taxon>Eukaryota</taxon>
        <taxon>Metazoa</taxon>
        <taxon>Ecdysozoa</taxon>
        <taxon>Nematoda</taxon>
        <taxon>Chromadorea</taxon>
        <taxon>Rhabditida</taxon>
        <taxon>Rhabditina</taxon>
        <taxon>Rhabditomorpha</taxon>
        <taxon>Rhabditoidea</taxon>
        <taxon>Rhabditidae</taxon>
        <taxon>Peloderinae</taxon>
        <taxon>Caenorhabditis</taxon>
    </lineage>
</organism>
<evidence type="ECO:0000256" key="7">
    <source>
        <dbReference type="ARBA" id="ARBA00023049"/>
    </source>
</evidence>
<keyword evidence="5" id="KW-0378">Hydrolase</keyword>
<dbReference type="Pfam" id="PF01431">
    <property type="entry name" value="Peptidase_M13"/>
    <property type="match status" value="2"/>
</dbReference>
<evidence type="ECO:0000256" key="6">
    <source>
        <dbReference type="ARBA" id="ARBA00022833"/>
    </source>
</evidence>
<keyword evidence="4" id="KW-0479">Metal-binding</keyword>
<dbReference type="UCSC" id="F12A10.4">
    <property type="organism name" value="c. elegans"/>
</dbReference>
<dbReference type="RefSeq" id="NP_001364754.1">
    <property type="nucleotide sequence ID" value="NM_001377801.1"/>
</dbReference>
<dbReference type="HOGENOM" id="CLU_395504_0_0_1"/>
<comment type="similarity">
    <text evidence="2">Belongs to the peptidase M13 family.</text>
</comment>
<keyword evidence="8" id="KW-0472">Membrane</keyword>
<dbReference type="GO" id="GO:0004222">
    <property type="term" value="F:metalloendopeptidase activity"/>
    <property type="evidence" value="ECO:0000318"/>
    <property type="project" value="GO_Central"/>
</dbReference>
<feature type="transmembrane region" description="Helical" evidence="8">
    <location>
        <begin position="62"/>
        <end position="84"/>
    </location>
</feature>
<dbReference type="SUPFAM" id="SSF55486">
    <property type="entry name" value="Metalloproteases ('zincins'), catalytic domain"/>
    <property type="match status" value="1"/>
</dbReference>
<keyword evidence="3" id="KW-0645">Protease</keyword>
<dbReference type="KEGG" id="cel:CELE_F12A10.4"/>
<dbReference type="PANTHER" id="PTHR11733:SF185">
    <property type="entry name" value="NEPRILYSIN METALLOPEPTIDASE FAMILY"/>
    <property type="match status" value="1"/>
</dbReference>
<evidence type="ECO:0000256" key="2">
    <source>
        <dbReference type="ARBA" id="ARBA00007357"/>
    </source>
</evidence>
<dbReference type="OrthoDB" id="6480101at2759"/>
<evidence type="ECO:0000259" key="9">
    <source>
        <dbReference type="Pfam" id="PF01431"/>
    </source>
</evidence>
<dbReference type="Proteomes" id="UP000001940">
    <property type="component" value="Chromosome II"/>
</dbReference>
<evidence type="ECO:0000259" key="10">
    <source>
        <dbReference type="Pfam" id="PF05649"/>
    </source>
</evidence>
<reference evidence="11 12" key="1">
    <citation type="journal article" date="1998" name="Science">
        <title>Genome sequence of the nematode C. elegans: a platform for investigating biology.</title>
        <authorList>
            <consortium name="The C. elegans sequencing consortium"/>
            <person name="Sulson J.E."/>
            <person name="Waterston R."/>
        </authorList>
    </citation>
    <scope>NUCLEOTIDE SEQUENCE [LARGE SCALE GENOMIC DNA]</scope>
    <source>
        <strain evidence="11 12">Bristol N2</strain>
    </source>
</reference>
<dbReference type="InterPro" id="IPR042089">
    <property type="entry name" value="Peptidase_M13_dom_2"/>
</dbReference>
<dbReference type="InterPro" id="IPR024079">
    <property type="entry name" value="MetalloPept_cat_dom_sf"/>
</dbReference>
<evidence type="ECO:0000313" key="11">
    <source>
        <dbReference type="EMBL" id="CCD69291.3"/>
    </source>
</evidence>
<feature type="domain" description="Peptidase M13 N-terminal" evidence="10">
    <location>
        <begin position="301"/>
        <end position="476"/>
    </location>
</feature>
<dbReference type="FunCoup" id="Q09946">
    <property type="interactions" value="366"/>
</dbReference>
<dbReference type="GO" id="GO:0016485">
    <property type="term" value="P:protein processing"/>
    <property type="evidence" value="ECO:0000318"/>
    <property type="project" value="GO_Central"/>
</dbReference>
<dbReference type="PhylomeDB" id="Q09946"/>
<feature type="domain" description="Peptidase M13 C-terminal" evidence="9">
    <location>
        <begin position="616"/>
        <end position="692"/>
    </location>
</feature>
<evidence type="ECO:0000256" key="5">
    <source>
        <dbReference type="ARBA" id="ARBA00022801"/>
    </source>
</evidence>
<dbReference type="WormBase" id="F12A10.4">
    <property type="protein sequence ID" value="CE54011"/>
    <property type="gene ID" value="WBGene00017393"/>
    <property type="gene designation" value="nep-5"/>
</dbReference>
<dbReference type="SMR" id="Q09946"/>
<keyword evidence="7" id="KW-0482">Metalloprotease</keyword>
<dbReference type="GO" id="GO:0005886">
    <property type="term" value="C:plasma membrane"/>
    <property type="evidence" value="ECO:0000318"/>
    <property type="project" value="GO_Central"/>
</dbReference>
<dbReference type="Bgee" id="WBGene00017393">
    <property type="expression patterns" value="Expressed in larva and 1 other cell type or tissue"/>
</dbReference>
<evidence type="ECO:0000256" key="4">
    <source>
        <dbReference type="ARBA" id="ARBA00022723"/>
    </source>
</evidence>
<dbReference type="Gene3D" id="1.10.1380.10">
    <property type="entry name" value="Neutral endopeptidase , domain2"/>
    <property type="match status" value="1"/>
</dbReference>
<proteinExistence type="inferred from homology"/>
<evidence type="ECO:0000313" key="12">
    <source>
        <dbReference type="Proteomes" id="UP000001940"/>
    </source>
</evidence>
<keyword evidence="8" id="KW-1133">Transmembrane helix</keyword>
<protein>
    <submittedName>
        <fullName evidence="11">NEPrilysin metallopeptidase family</fullName>
    </submittedName>
</protein>
<evidence type="ECO:0000256" key="8">
    <source>
        <dbReference type="SAM" id="Phobius"/>
    </source>
</evidence>
<dbReference type="AGR" id="WB:WBGene00017393"/>
<dbReference type="AlphaFoldDB" id="Q09946"/>
<evidence type="ECO:0000256" key="1">
    <source>
        <dbReference type="ARBA" id="ARBA00001947"/>
    </source>
</evidence>
<keyword evidence="12" id="KW-1185">Reference proteome</keyword>